<dbReference type="InterPro" id="IPR002750">
    <property type="entry name" value="CobE/GbiG_C"/>
</dbReference>
<reference evidence="2 3" key="1">
    <citation type="submission" date="2024-10" db="EMBL/GenBank/DDBJ databases">
        <title>Aeromonas and Pseudomonas from the Cagarras Archipelago, Rio de Janeiro, Brazil.</title>
        <authorList>
            <person name="Canellas A.L.B."/>
            <person name="Laport M.S."/>
        </authorList>
    </citation>
    <scope>NUCLEOTIDE SEQUENCE [LARGE SCALE GENOMIC DNA]</scope>
    <source>
        <strain evidence="2 3">CPF-4</strain>
    </source>
</reference>
<evidence type="ECO:0000313" key="3">
    <source>
        <dbReference type="Proteomes" id="UP001609821"/>
    </source>
</evidence>
<dbReference type="Proteomes" id="UP001609821">
    <property type="component" value="Unassembled WGS sequence"/>
</dbReference>
<dbReference type="Pfam" id="PF01890">
    <property type="entry name" value="CbiG_C"/>
    <property type="match status" value="1"/>
</dbReference>
<comment type="caution">
    <text evidence="2">The sequence shown here is derived from an EMBL/GenBank/DDBJ whole genome shotgun (WGS) entry which is preliminary data.</text>
</comment>
<proteinExistence type="predicted"/>
<dbReference type="InterPro" id="IPR036518">
    <property type="entry name" value="CobE/GbiG_C_sf"/>
</dbReference>
<dbReference type="PANTHER" id="PTHR37477">
    <property type="entry name" value="COBALT-PRECORRIN-5A HYDROLASE"/>
    <property type="match status" value="1"/>
</dbReference>
<dbReference type="PANTHER" id="PTHR37477:SF1">
    <property type="entry name" value="COBALT-PRECORRIN-5A HYDROLASE"/>
    <property type="match status" value="1"/>
</dbReference>
<sequence length="141" mass="14658">MTVHSTAPILVIGLGCRQGCSTQELLTLIEQSLGRAGIALSAVSALASIDRKRLEPGLLQLAAQLNLGFEVFSAQQLAPYAPELSHRSSLAFEQTGCFGIAESAALALAEQLGGVAASLLITRQKSPGATFALASIEQNPR</sequence>
<evidence type="ECO:0000259" key="1">
    <source>
        <dbReference type="Pfam" id="PF01890"/>
    </source>
</evidence>
<feature type="domain" description="CobE/GbiG C-terminal" evidence="1">
    <location>
        <begin position="10"/>
        <end position="134"/>
    </location>
</feature>
<protein>
    <submittedName>
        <fullName evidence="2">Cobalamin biosynthesis protein</fullName>
    </submittedName>
</protein>
<dbReference type="EMBL" id="JBINXB010000046">
    <property type="protein sequence ID" value="MFH6568572.1"/>
    <property type="molecule type" value="Genomic_DNA"/>
</dbReference>
<dbReference type="SUPFAM" id="SSF159664">
    <property type="entry name" value="CobE/GbiG C-terminal domain-like"/>
    <property type="match status" value="1"/>
</dbReference>
<gene>
    <name evidence="2" type="ORF">ACHMWK_21670</name>
</gene>
<accession>A0ABW7M3W8</accession>
<dbReference type="Gene3D" id="3.30.420.180">
    <property type="entry name" value="CobE/GbiG C-terminal domain"/>
    <property type="match status" value="1"/>
</dbReference>
<evidence type="ECO:0000313" key="2">
    <source>
        <dbReference type="EMBL" id="MFH6568572.1"/>
    </source>
</evidence>
<name>A0ABW7M3W8_9PSED</name>
<dbReference type="InterPro" id="IPR052553">
    <property type="entry name" value="CbiG_hydrolase"/>
</dbReference>
<dbReference type="RefSeq" id="WP_395247557.1">
    <property type="nucleotide sequence ID" value="NZ_JBINXA010000016.1"/>
</dbReference>
<organism evidence="2 3">
    <name type="scientific">Pseudomonas kulmbachensis</name>
    <dbReference type="NCBI Taxonomy" id="3043408"/>
    <lineage>
        <taxon>Bacteria</taxon>
        <taxon>Pseudomonadati</taxon>
        <taxon>Pseudomonadota</taxon>
        <taxon>Gammaproteobacteria</taxon>
        <taxon>Pseudomonadales</taxon>
        <taxon>Pseudomonadaceae</taxon>
        <taxon>Pseudomonas</taxon>
    </lineage>
</organism>
<keyword evidence="3" id="KW-1185">Reference proteome</keyword>